<evidence type="ECO:0000256" key="3">
    <source>
        <dbReference type="ARBA" id="ARBA00022574"/>
    </source>
</evidence>
<dbReference type="GO" id="GO:0006335">
    <property type="term" value="P:DNA replication-dependent chromatin assembly"/>
    <property type="evidence" value="ECO:0007669"/>
    <property type="project" value="InterPro"/>
</dbReference>
<reference evidence="12" key="1">
    <citation type="journal article" date="2004" name="Nature">
        <title>Genome duplication in the teleost fish Tetraodon nigroviridis reveals the early vertebrate proto-karyotype.</title>
        <authorList>
            <person name="Jaillon O."/>
            <person name="Aury J.-M."/>
            <person name="Brunet F."/>
            <person name="Petit J.-L."/>
            <person name="Stange-Thomann N."/>
            <person name="Mauceli E."/>
            <person name="Bouneau L."/>
            <person name="Fischer C."/>
            <person name="Ozouf-Costaz C."/>
            <person name="Bernot A."/>
            <person name="Nicaud S."/>
            <person name="Jaffe D."/>
            <person name="Fisher S."/>
            <person name="Lutfalla G."/>
            <person name="Dossat C."/>
            <person name="Segurens B."/>
            <person name="Dasilva C."/>
            <person name="Salanoubat M."/>
            <person name="Levy M."/>
            <person name="Boudet N."/>
            <person name="Castellano S."/>
            <person name="Anthouard V."/>
            <person name="Jubin C."/>
            <person name="Castelli V."/>
            <person name="Katinka M."/>
            <person name="Vacherie B."/>
            <person name="Biemont C."/>
            <person name="Skalli Z."/>
            <person name="Cattolico L."/>
            <person name="Poulain J."/>
            <person name="De Berardinis V."/>
            <person name="Cruaud C."/>
            <person name="Duprat S."/>
            <person name="Brottier P."/>
            <person name="Coutanceau J.-P."/>
            <person name="Gouzy J."/>
            <person name="Parra G."/>
            <person name="Lardier G."/>
            <person name="Chapple C."/>
            <person name="McKernan K.J."/>
            <person name="McEwan P."/>
            <person name="Bosak S."/>
            <person name="Kellis M."/>
            <person name="Volff J.-N."/>
            <person name="Guigo R."/>
            <person name="Zody M.C."/>
            <person name="Mesirov J."/>
            <person name="Lindblad-Toh K."/>
            <person name="Birren B."/>
            <person name="Nusbaum C."/>
            <person name="Kahn D."/>
            <person name="Robinson-Rechavi M."/>
            <person name="Laudet V."/>
            <person name="Schachter V."/>
            <person name="Quetier F."/>
            <person name="Saurin W."/>
            <person name="Scarpelli C."/>
            <person name="Wincker P."/>
            <person name="Lander E.S."/>
            <person name="Weissenbach J."/>
            <person name="Roest Crollius H."/>
        </authorList>
    </citation>
    <scope>NUCLEOTIDE SEQUENCE [LARGE SCALE GENOMIC DNA]</scope>
</reference>
<dbReference type="InterPro" id="IPR055410">
    <property type="entry name" value="Beta-prop_CAF1B_HIR1"/>
</dbReference>
<keyword evidence="8" id="KW-0539">Nucleus</keyword>
<evidence type="ECO:0000256" key="5">
    <source>
        <dbReference type="ARBA" id="ARBA00022763"/>
    </source>
</evidence>
<evidence type="ECO:0000256" key="7">
    <source>
        <dbReference type="ARBA" id="ARBA00023204"/>
    </source>
</evidence>
<dbReference type="InterPro" id="IPR011333">
    <property type="entry name" value="SKP1/BTB/POZ_sf"/>
</dbReference>
<dbReference type="KEGG" id="tng:GSTEN00026034G001"/>
<dbReference type="Gene3D" id="3.30.710.10">
    <property type="entry name" value="Potassium Channel Kv1.1, Chain A"/>
    <property type="match status" value="1"/>
</dbReference>
<evidence type="ECO:0000256" key="9">
    <source>
        <dbReference type="PROSITE-ProRule" id="PRU00221"/>
    </source>
</evidence>
<feature type="compositionally biased region" description="Polar residues" evidence="10">
    <location>
        <begin position="640"/>
        <end position="672"/>
    </location>
</feature>
<evidence type="ECO:0000256" key="10">
    <source>
        <dbReference type="SAM" id="MobiDB-lite"/>
    </source>
</evidence>
<feature type="region of interest" description="Disordered" evidence="10">
    <location>
        <begin position="601"/>
        <end position="673"/>
    </location>
</feature>
<dbReference type="InterPro" id="IPR036322">
    <property type="entry name" value="WD40_repeat_dom_sf"/>
</dbReference>
<dbReference type="SUPFAM" id="SSF50978">
    <property type="entry name" value="WD40 repeat-like"/>
    <property type="match status" value="1"/>
</dbReference>
<keyword evidence="5" id="KW-0227">DNA damage</keyword>
<evidence type="ECO:0000256" key="2">
    <source>
        <dbReference type="ARBA" id="ARBA00007306"/>
    </source>
</evidence>
<dbReference type="GO" id="GO:0006334">
    <property type="term" value="P:nucleosome assembly"/>
    <property type="evidence" value="ECO:0007669"/>
    <property type="project" value="TreeGrafter"/>
</dbReference>
<dbReference type="PANTHER" id="PTHR15271:SF4">
    <property type="entry name" value="CHROMATIN ASSEMBLY FACTOR 1 SUBUNIT B"/>
    <property type="match status" value="1"/>
</dbReference>
<sequence>MKVVTCEIAWHNKEPVYSLDFQHGCDGRLHRLATAGVDTAVRLWRVDTDGEGKAVVEFLSNLARHTKAVNVVRFSPNGELLASGGDDAVILLWKLNDSKECEQTPVFQEDEDARLNKESWSVFKTLRGHIEDVYDICWTRDGNFMVSGSVDNTAVMWDITKGQKLCILNDHKSYVQGVTWDPLGQYVATLSCDRVMRVYSTQTKKKAFCISKMSSGPLAEGEVKQYRMFHDDSMRSFFRRLSFTPDGSFLLVPAGCVEIGENIINTTYIFSRKAMKRPIAHLPCPTKATLAVRCCPVYFELRTKKGEDGSLETLPNAFHLPYRMVFAVASEDSILLYDTQQTLPFGLVANIHYHTLSDLACCSSALPNLSPFAPSTPNSRSSSTPSTTPKGAAAPKGPTPSSYAKPETFWSDDVGLGGGETKKVEDSKGRGNFKPWPPRFEVRNGLLYRKKLERGFVHYREVLDEDRRHEAIGTIHRQQRSDQHHLSLEETYKCVAENYWWEGFSEDSLLSLLDFSYSSTLCVRQEDLPEVMAMARHLGMWPALEACLALMNEQDQQLRRRKCFAAARHECRHQQRDSRRKRVWGLEDNVDGTFSLAADASGDSFEGGRRRTVRKSHRPPDSNGLALTPSHRMKLMDFKSPSSKKASTPQHAAVSPKSQKYSAMSPPNTRLLRSTPGAAKEVRRLIPALEPARPKTSPPSGAQLCCSPVQVKQEPVEGGEDEQDYERAQEKYRLMNVLGLQRTALLPRPEDLIGWRQKKRLRKLKANNYSLTKRRKPQAAPPRTARVRNTVKIKPEPAEYEISGPPFPSSHAPDGPVPSPRTQMRTGVRPQRPKYGRAPPGRRVGGRASAERRAGRGGPRGGQGPVDATLTGNKPEQLQQAPPPSVHHHPLYKVIKQEPAEPVPVASFSDPPSPDRGKRQSKPPIKLLDSGFLFSFCRPAGLKKEEESVDICLTRSVSRLGAAFAPESPQRVLRARAPSATTLVKKEQQERSVSRSAARRAKPRSRSAALRPARPAGPKASRTKPKVGAPPIRRVSCDSGRFLRVCSSMFAVCSCLFSAQQDKSCAALEAIRRARLKQLRGPRSQAPKVPRASHTCLQCPAVYQDCDALIMHRLRHVEGKHWPCPALDSGFLNTFKPPWLPGRSRVGSRHQCPVDPIPASPYEALLKGQGASEVTNPNRAFFVPLCQRVSSDKLLCTPPKRMSTADCT</sequence>
<dbReference type="GO" id="GO:0006281">
    <property type="term" value="P:DNA repair"/>
    <property type="evidence" value="ECO:0007669"/>
    <property type="project" value="UniProtKB-KW"/>
</dbReference>
<feature type="compositionally biased region" description="Basic and acidic residues" evidence="10">
    <location>
        <begin position="984"/>
        <end position="993"/>
    </location>
</feature>
<dbReference type="InterPro" id="IPR013087">
    <property type="entry name" value="Znf_C2H2_type"/>
</dbReference>
<feature type="repeat" description="WD" evidence="9">
    <location>
        <begin position="168"/>
        <end position="209"/>
    </location>
</feature>
<feature type="region of interest" description="Disordered" evidence="10">
    <location>
        <begin position="765"/>
        <end position="887"/>
    </location>
</feature>
<keyword evidence="6" id="KW-0156">Chromatin regulator</keyword>
<dbReference type="InterPro" id="IPR015943">
    <property type="entry name" value="WD40/YVTN_repeat-like_dom_sf"/>
</dbReference>
<feature type="region of interest" description="Disordered" evidence="10">
    <location>
        <begin position="967"/>
        <end position="1029"/>
    </location>
</feature>
<evidence type="ECO:0000256" key="1">
    <source>
        <dbReference type="ARBA" id="ARBA00004123"/>
    </source>
</evidence>
<dbReference type="FunFam" id="2.130.10.10:FF:000852">
    <property type="entry name" value="Chromatin assembly factor 1 subunit B"/>
    <property type="match status" value="1"/>
</dbReference>
<dbReference type="GO" id="GO:0005634">
    <property type="term" value="C:nucleus"/>
    <property type="evidence" value="ECO:0007669"/>
    <property type="project" value="UniProtKB-SubCell"/>
</dbReference>
<dbReference type="Gene3D" id="2.130.10.10">
    <property type="entry name" value="YVTN repeat-like/Quinoprotein amine dehydrogenase"/>
    <property type="match status" value="1"/>
</dbReference>
<dbReference type="EMBL" id="CAAE01014781">
    <property type="protein sequence ID" value="CAG05871.1"/>
    <property type="molecule type" value="Genomic_DNA"/>
</dbReference>
<dbReference type="PROSITE" id="PS50082">
    <property type="entry name" value="WD_REPEATS_2"/>
    <property type="match status" value="3"/>
</dbReference>
<feature type="compositionally biased region" description="Low complexity" evidence="10">
    <location>
        <begin position="375"/>
        <end position="400"/>
    </location>
</feature>
<keyword evidence="3 9" id="KW-0853">WD repeat</keyword>
<feature type="repeat" description="WD" evidence="9">
    <location>
        <begin position="62"/>
        <end position="103"/>
    </location>
</feature>
<evidence type="ECO:0000256" key="8">
    <source>
        <dbReference type="ARBA" id="ARBA00023242"/>
    </source>
</evidence>
<gene>
    <name evidence="12" type="ORF">GSTENG00026034001</name>
</gene>
<dbReference type="PROSITE" id="PS00678">
    <property type="entry name" value="WD_REPEATS_1"/>
    <property type="match status" value="1"/>
</dbReference>
<dbReference type="InterPro" id="IPR045145">
    <property type="entry name" value="PTHR15271"/>
</dbReference>
<dbReference type="PROSITE" id="PS00028">
    <property type="entry name" value="ZINC_FINGER_C2H2_1"/>
    <property type="match status" value="1"/>
</dbReference>
<dbReference type="InterPro" id="IPR001680">
    <property type="entry name" value="WD40_rpt"/>
</dbReference>
<dbReference type="OrthoDB" id="71227at2759"/>
<protein>
    <submittedName>
        <fullName evidence="12">(spotted green pufferfish) hypothetical protein</fullName>
    </submittedName>
</protein>
<evidence type="ECO:0000256" key="4">
    <source>
        <dbReference type="ARBA" id="ARBA00022737"/>
    </source>
</evidence>
<accession>Q4S0G1</accession>
<reference evidence="12" key="2">
    <citation type="submission" date="2004-02" db="EMBL/GenBank/DDBJ databases">
        <authorList>
            <consortium name="Genoscope"/>
            <consortium name="Whitehead Institute Centre for Genome Research"/>
        </authorList>
    </citation>
    <scope>NUCLEOTIDE SEQUENCE</scope>
</reference>
<evidence type="ECO:0000256" key="6">
    <source>
        <dbReference type="ARBA" id="ARBA00022853"/>
    </source>
</evidence>
<dbReference type="InterPro" id="IPR019775">
    <property type="entry name" value="WD40_repeat_CS"/>
</dbReference>
<feature type="compositionally biased region" description="Low complexity" evidence="10">
    <location>
        <begin position="1006"/>
        <end position="1020"/>
    </location>
</feature>
<name>Q4S0G1_TETNG</name>
<comment type="caution">
    <text evidence="12">The sequence shown here is derived from an EMBL/GenBank/DDBJ whole genome shotgun (WGS) entry which is preliminary data.</text>
</comment>
<dbReference type="GO" id="GO:0033186">
    <property type="term" value="C:CAF-1 complex"/>
    <property type="evidence" value="ECO:0007669"/>
    <property type="project" value="TreeGrafter"/>
</dbReference>
<comment type="similarity">
    <text evidence="2">Belongs to the WD repeat HIR1 family.</text>
</comment>
<dbReference type="PROSITE" id="PS50294">
    <property type="entry name" value="WD_REPEATS_REGION"/>
    <property type="match status" value="2"/>
</dbReference>
<organism evidence="12">
    <name type="scientific">Tetraodon nigroviridis</name>
    <name type="common">Spotted green pufferfish</name>
    <name type="synonym">Chelonodon nigroviridis</name>
    <dbReference type="NCBI Taxonomy" id="99883"/>
    <lineage>
        <taxon>Eukaryota</taxon>
        <taxon>Metazoa</taxon>
        <taxon>Chordata</taxon>
        <taxon>Craniata</taxon>
        <taxon>Vertebrata</taxon>
        <taxon>Euteleostomi</taxon>
        <taxon>Actinopterygii</taxon>
        <taxon>Neopterygii</taxon>
        <taxon>Teleostei</taxon>
        <taxon>Neoteleostei</taxon>
        <taxon>Acanthomorphata</taxon>
        <taxon>Eupercaria</taxon>
        <taxon>Tetraodontiformes</taxon>
        <taxon>Tetradontoidea</taxon>
        <taxon>Tetraodontidae</taxon>
        <taxon>Tetraodon</taxon>
    </lineage>
</organism>
<comment type="subcellular location">
    <subcellularLocation>
        <location evidence="1">Nucleus</location>
    </subcellularLocation>
</comment>
<feature type="region of interest" description="Disordered" evidence="10">
    <location>
        <begin position="903"/>
        <end position="925"/>
    </location>
</feature>
<feature type="compositionally biased region" description="Basic and acidic residues" evidence="10">
    <location>
        <begin position="420"/>
        <end position="429"/>
    </location>
</feature>
<dbReference type="PANTHER" id="PTHR15271">
    <property type="entry name" value="CHROMATIN ASSEMBLY FACTOR 1 SUBUNIT B"/>
    <property type="match status" value="1"/>
</dbReference>
<keyword evidence="7" id="KW-0234">DNA repair</keyword>
<feature type="region of interest" description="Disordered" evidence="10">
    <location>
        <begin position="373"/>
        <end position="430"/>
    </location>
</feature>
<feature type="domain" description="C2H2-type" evidence="11">
    <location>
        <begin position="1096"/>
        <end position="1116"/>
    </location>
</feature>
<keyword evidence="4" id="KW-0677">Repeat</keyword>
<feature type="compositionally biased region" description="Low complexity" evidence="10">
    <location>
        <begin position="836"/>
        <end position="848"/>
    </location>
</feature>
<proteinExistence type="inferred from homology"/>
<feature type="compositionally biased region" description="Polar residues" evidence="10">
    <location>
        <begin position="870"/>
        <end position="880"/>
    </location>
</feature>
<dbReference type="Pfam" id="PF24105">
    <property type="entry name" value="Beta-prop_CAF1B_HIR1"/>
    <property type="match status" value="1"/>
</dbReference>
<feature type="repeat" description="WD" evidence="9">
    <location>
        <begin position="126"/>
        <end position="167"/>
    </location>
</feature>
<dbReference type="SMART" id="SM00320">
    <property type="entry name" value="WD40"/>
    <property type="match status" value="5"/>
</dbReference>
<evidence type="ECO:0000313" key="12">
    <source>
        <dbReference type="EMBL" id="CAG05871.1"/>
    </source>
</evidence>
<dbReference type="AlphaFoldDB" id="Q4S0G1"/>
<evidence type="ECO:0000259" key="11">
    <source>
        <dbReference type="PROSITE" id="PS00028"/>
    </source>
</evidence>